<keyword evidence="2" id="KW-1185">Reference proteome</keyword>
<comment type="caution">
    <text evidence="1">The sequence shown here is derived from an EMBL/GenBank/DDBJ whole genome shotgun (WGS) entry which is preliminary data.</text>
</comment>
<evidence type="ECO:0000313" key="1">
    <source>
        <dbReference type="EMBL" id="CAB9529395.1"/>
    </source>
</evidence>
<proteinExistence type="predicted"/>
<dbReference type="EMBL" id="CAICTM010002490">
    <property type="protein sequence ID" value="CAB9529395.1"/>
    <property type="molecule type" value="Genomic_DNA"/>
</dbReference>
<protein>
    <submittedName>
        <fullName evidence="1">Uncharacterized protein</fullName>
    </submittedName>
</protein>
<name>A0A9N8EZW5_9STRA</name>
<gene>
    <name evidence="1" type="ORF">SEMRO_2492_G329180.1</name>
</gene>
<dbReference type="AlphaFoldDB" id="A0A9N8EZW5"/>
<accession>A0A9N8EZW5</accession>
<organism evidence="1 2">
    <name type="scientific">Seminavis robusta</name>
    <dbReference type="NCBI Taxonomy" id="568900"/>
    <lineage>
        <taxon>Eukaryota</taxon>
        <taxon>Sar</taxon>
        <taxon>Stramenopiles</taxon>
        <taxon>Ochrophyta</taxon>
        <taxon>Bacillariophyta</taxon>
        <taxon>Bacillariophyceae</taxon>
        <taxon>Bacillariophycidae</taxon>
        <taxon>Naviculales</taxon>
        <taxon>Naviculaceae</taxon>
        <taxon>Seminavis</taxon>
    </lineage>
</organism>
<evidence type="ECO:0000313" key="2">
    <source>
        <dbReference type="Proteomes" id="UP001153069"/>
    </source>
</evidence>
<reference evidence="1" key="1">
    <citation type="submission" date="2020-06" db="EMBL/GenBank/DDBJ databases">
        <authorList>
            <consortium name="Plant Systems Biology data submission"/>
        </authorList>
    </citation>
    <scope>NUCLEOTIDE SEQUENCE</scope>
    <source>
        <strain evidence="1">D6</strain>
    </source>
</reference>
<dbReference type="Proteomes" id="UP001153069">
    <property type="component" value="Unassembled WGS sequence"/>
</dbReference>
<sequence length="231" mass="25506">MSYANKLKAGAFAPPPPVPPAATAAAAAAAAASSTNEYGIQDTLVRVNAPSYNTGNGRAATRVTALLVIDLEWKHLVLTSDLGSEMLFQIHQNRNDVELTPDKARVSKNQCVQFLREFLLSKPYVDVCLVEQPFMDVIATHSVSTTVEHNGFHRALCLYNDNDPQPTQSIFMGAYLDKNIDVPSKEYLGVETHFKVEKEDYCLYGNPNADVWCECNHQFEPSRCHSGSLDL</sequence>